<dbReference type="GO" id="GO:0004568">
    <property type="term" value="F:chitinase activity"/>
    <property type="evidence" value="ECO:0007669"/>
    <property type="project" value="TreeGrafter"/>
</dbReference>
<dbReference type="InterPro" id="IPR050314">
    <property type="entry name" value="Glycosyl_Hydrlase_18"/>
</dbReference>
<dbReference type="SMART" id="SM00636">
    <property type="entry name" value="Glyco_18"/>
    <property type="match status" value="1"/>
</dbReference>
<evidence type="ECO:0000256" key="2">
    <source>
        <dbReference type="ARBA" id="ARBA00022729"/>
    </source>
</evidence>
<accession>A0A6V7Q0M7</accession>
<comment type="similarity">
    <text evidence="1">Belongs to the glycosyl hydrolase 18 family. Chitinase class V subfamily.</text>
</comment>
<evidence type="ECO:0000259" key="6">
    <source>
        <dbReference type="PROSITE" id="PS51910"/>
    </source>
</evidence>
<dbReference type="PANTHER" id="PTHR11177">
    <property type="entry name" value="CHITINASE"/>
    <property type="match status" value="1"/>
</dbReference>
<reference evidence="7" key="1">
    <citation type="submission" date="2020-07" db="EMBL/GenBank/DDBJ databases">
        <authorList>
            <person name="Lin J."/>
        </authorList>
    </citation>
    <scope>NUCLEOTIDE SEQUENCE</scope>
</reference>
<evidence type="ECO:0000256" key="4">
    <source>
        <dbReference type="ARBA" id="ARBA00023180"/>
    </source>
</evidence>
<dbReference type="InterPro" id="IPR029070">
    <property type="entry name" value="Chitinase_insertion_sf"/>
</dbReference>
<dbReference type="EMBL" id="LR862131">
    <property type="protein sequence ID" value="CAD1836563.1"/>
    <property type="molecule type" value="Genomic_DNA"/>
</dbReference>
<dbReference type="GO" id="GO:0006032">
    <property type="term" value="P:chitin catabolic process"/>
    <property type="evidence" value="ECO:0007669"/>
    <property type="project" value="TreeGrafter"/>
</dbReference>
<gene>
    <name evidence="7" type="ORF">CB5_LOCUS19774</name>
</gene>
<evidence type="ECO:0000256" key="1">
    <source>
        <dbReference type="ARBA" id="ARBA00008682"/>
    </source>
</evidence>
<dbReference type="SUPFAM" id="SSF51445">
    <property type="entry name" value="(Trans)glycosidases"/>
    <property type="match status" value="1"/>
</dbReference>
<evidence type="ECO:0000256" key="3">
    <source>
        <dbReference type="ARBA" id="ARBA00022801"/>
    </source>
</evidence>
<dbReference type="AlphaFoldDB" id="A0A6V7Q0M7"/>
<evidence type="ECO:0000313" key="7">
    <source>
        <dbReference type="EMBL" id="CAD1836563.1"/>
    </source>
</evidence>
<dbReference type="GO" id="GO:0005975">
    <property type="term" value="P:carbohydrate metabolic process"/>
    <property type="evidence" value="ECO:0007669"/>
    <property type="project" value="InterPro"/>
</dbReference>
<dbReference type="InterPro" id="IPR001223">
    <property type="entry name" value="Glyco_hydro18_cat"/>
</dbReference>
<evidence type="ECO:0000256" key="5">
    <source>
        <dbReference type="ARBA" id="ARBA00023295"/>
    </source>
</evidence>
<dbReference type="GO" id="GO:0008061">
    <property type="term" value="F:chitin binding"/>
    <property type="evidence" value="ECO:0007669"/>
    <property type="project" value="InterPro"/>
</dbReference>
<proteinExistence type="inferred from homology"/>
<dbReference type="PANTHER" id="PTHR11177:SF347">
    <property type="entry name" value="GLYCOSYL HYDROLASES FAMILY 18 PROTEIN, EXPRESSED"/>
    <property type="match status" value="1"/>
</dbReference>
<keyword evidence="5" id="KW-0326">Glycosidase</keyword>
<keyword evidence="2" id="KW-0732">Signal</keyword>
<protein>
    <recommendedName>
        <fullName evidence="6">GH18 domain-containing protein</fullName>
    </recommendedName>
</protein>
<dbReference type="Pfam" id="PF00704">
    <property type="entry name" value="Glyco_hydro_18"/>
    <property type="match status" value="1"/>
</dbReference>
<name>A0A6V7Q0M7_ANACO</name>
<keyword evidence="4" id="KW-0325">Glycoprotein</keyword>
<dbReference type="GO" id="GO:0005576">
    <property type="term" value="C:extracellular region"/>
    <property type="evidence" value="ECO:0007669"/>
    <property type="project" value="TreeGrafter"/>
</dbReference>
<sequence>MAADPVCRSAFVDSAIGLARANAFDGLDFAWQFPASPADLTNLRILIAEWRAQIEDEAKRSSRPPLLLTATVYFSNHIFDGPTDDLDYPIDAISSNLDWINAVSFGFHKNSNVTIFDAPLYDKASHFSNKAKNGINSPVVAAGPKQRISNRTGSMAYFEIEQLLRDPTTVSQYDNSTVSAYFYSGGVWVSFDDHTVVEEKIEFALKYRLLGYFLCRSASTTRIVQCQEKTDLTFIAASEAWLENYDSSQFEDESGYKEAAAPFQLPPKDQAPTISEASSASTKGSLKDSYFHLHFSLLLFLLIYQTRACQKL</sequence>
<organism evidence="7">
    <name type="scientific">Ananas comosus var. bracteatus</name>
    <name type="common">red pineapple</name>
    <dbReference type="NCBI Taxonomy" id="296719"/>
    <lineage>
        <taxon>Eukaryota</taxon>
        <taxon>Viridiplantae</taxon>
        <taxon>Streptophyta</taxon>
        <taxon>Embryophyta</taxon>
        <taxon>Tracheophyta</taxon>
        <taxon>Spermatophyta</taxon>
        <taxon>Magnoliopsida</taxon>
        <taxon>Liliopsida</taxon>
        <taxon>Poales</taxon>
        <taxon>Bromeliaceae</taxon>
        <taxon>Bromelioideae</taxon>
        <taxon>Ananas</taxon>
    </lineage>
</organism>
<dbReference type="Gene3D" id="3.20.20.80">
    <property type="entry name" value="Glycosidases"/>
    <property type="match status" value="1"/>
</dbReference>
<feature type="domain" description="GH18" evidence="6">
    <location>
        <begin position="1"/>
        <end position="230"/>
    </location>
</feature>
<dbReference type="PROSITE" id="PS51910">
    <property type="entry name" value="GH18_2"/>
    <property type="match status" value="1"/>
</dbReference>
<keyword evidence="3" id="KW-0378">Hydrolase</keyword>
<dbReference type="InterPro" id="IPR011583">
    <property type="entry name" value="Chitinase_II/V-like_cat"/>
</dbReference>
<dbReference type="InterPro" id="IPR017853">
    <property type="entry name" value="GH"/>
</dbReference>
<dbReference type="FunFam" id="3.10.50.10:FF:000003">
    <property type="entry name" value="Class V chitinase CHIT5b"/>
    <property type="match status" value="1"/>
</dbReference>
<dbReference type="SUPFAM" id="SSF54556">
    <property type="entry name" value="Chitinase insertion domain"/>
    <property type="match status" value="1"/>
</dbReference>